<dbReference type="InterPro" id="IPR050319">
    <property type="entry name" value="ABC_transp_ATP-bind"/>
</dbReference>
<dbReference type="PANTHER" id="PTHR43776:SF7">
    <property type="entry name" value="D,D-DIPEPTIDE TRANSPORT ATP-BINDING PROTEIN DDPF-RELATED"/>
    <property type="match status" value="1"/>
</dbReference>
<dbReference type="InterPro" id="IPR003593">
    <property type="entry name" value="AAA+_ATPase"/>
</dbReference>
<evidence type="ECO:0000313" key="7">
    <source>
        <dbReference type="Proteomes" id="UP000049983"/>
    </source>
</evidence>
<dbReference type="CDD" id="cd03257">
    <property type="entry name" value="ABC_NikE_OppD_transporters"/>
    <property type="match status" value="1"/>
</dbReference>
<keyword evidence="3" id="KW-0547">Nucleotide-binding</keyword>
<reference evidence="7" key="1">
    <citation type="submission" date="2015-07" db="EMBL/GenBank/DDBJ databases">
        <authorList>
            <person name="Rodrigo-Torres Lidia"/>
            <person name="Arahal R.David."/>
        </authorList>
    </citation>
    <scope>NUCLEOTIDE SEQUENCE [LARGE SCALE GENOMIC DNA]</scope>
    <source>
        <strain evidence="7">CECT 5096</strain>
    </source>
</reference>
<dbReference type="Proteomes" id="UP000049983">
    <property type="component" value="Unassembled WGS sequence"/>
</dbReference>
<organism evidence="6 7">
    <name type="scientific">Roseibium album</name>
    <dbReference type="NCBI Taxonomy" id="311410"/>
    <lineage>
        <taxon>Bacteria</taxon>
        <taxon>Pseudomonadati</taxon>
        <taxon>Pseudomonadota</taxon>
        <taxon>Alphaproteobacteria</taxon>
        <taxon>Hyphomicrobiales</taxon>
        <taxon>Stappiaceae</taxon>
        <taxon>Roseibium</taxon>
    </lineage>
</organism>
<dbReference type="RefSeq" id="WP_082442399.1">
    <property type="nucleotide sequence ID" value="NZ_CXWA01000003.1"/>
</dbReference>
<dbReference type="InterPro" id="IPR003439">
    <property type="entry name" value="ABC_transporter-like_ATP-bd"/>
</dbReference>
<gene>
    <name evidence="6" type="primary">oppF_1</name>
    <name evidence="6" type="ORF">LA5096_00011</name>
</gene>
<dbReference type="Gene3D" id="3.40.50.300">
    <property type="entry name" value="P-loop containing nucleotide triphosphate hydrolases"/>
    <property type="match status" value="1"/>
</dbReference>
<comment type="similarity">
    <text evidence="1">Belongs to the ABC transporter superfamily.</text>
</comment>
<dbReference type="EMBL" id="CXWC01000001">
    <property type="protein sequence ID" value="CTQ63552.1"/>
    <property type="molecule type" value="Genomic_DNA"/>
</dbReference>
<evidence type="ECO:0000256" key="3">
    <source>
        <dbReference type="ARBA" id="ARBA00022741"/>
    </source>
</evidence>
<name>A0A0M6ZMV5_9HYPH</name>
<dbReference type="GeneID" id="97667493"/>
<accession>A0A0M6ZMV5</accession>
<keyword evidence="4" id="KW-0067">ATP-binding</keyword>
<evidence type="ECO:0000313" key="6">
    <source>
        <dbReference type="EMBL" id="CTQ63552.1"/>
    </source>
</evidence>
<dbReference type="SUPFAM" id="SSF52540">
    <property type="entry name" value="P-loop containing nucleoside triphosphate hydrolases"/>
    <property type="match status" value="1"/>
</dbReference>
<protein>
    <submittedName>
        <fullName evidence="6">Stage 0 sporulation protein KE</fullName>
    </submittedName>
</protein>
<dbReference type="STRING" id="311410.LA5095_02642"/>
<proteinExistence type="inferred from homology"/>
<dbReference type="AlphaFoldDB" id="A0A0M6ZMV5"/>
<dbReference type="GO" id="GO:0016887">
    <property type="term" value="F:ATP hydrolysis activity"/>
    <property type="evidence" value="ECO:0007669"/>
    <property type="project" value="InterPro"/>
</dbReference>
<dbReference type="GO" id="GO:0005524">
    <property type="term" value="F:ATP binding"/>
    <property type="evidence" value="ECO:0007669"/>
    <property type="project" value="UniProtKB-KW"/>
</dbReference>
<sequence length="268" mass="28907">MLRVENLGVRIHGETILDAISFCVQQGQTLCIAGESGSGKSSLLRALNGLLPAEFGSLAFHPKSSEPTELEGRWRGVRGLPGSRWVMQDPIAALNPKLPLGVSIGESVFSKNLSATELNDAVSDALSEVELLPELAVRRPSEVSMGQAQRACLARALVARPDLIFFDEPLSALDAIVQKQVAATMRRIQMRYGTTFIIVTHDLGFAATYADHVLVLRNGKIEANQSAGNFFRSPESRYCEELILAARELGGLPEVVPAKQGPGEARSC</sequence>
<dbReference type="SMART" id="SM00382">
    <property type="entry name" value="AAA"/>
    <property type="match status" value="1"/>
</dbReference>
<dbReference type="InterPro" id="IPR027417">
    <property type="entry name" value="P-loop_NTPase"/>
</dbReference>
<evidence type="ECO:0000259" key="5">
    <source>
        <dbReference type="PROSITE" id="PS50893"/>
    </source>
</evidence>
<evidence type="ECO:0000256" key="1">
    <source>
        <dbReference type="ARBA" id="ARBA00005417"/>
    </source>
</evidence>
<dbReference type="PROSITE" id="PS50893">
    <property type="entry name" value="ABC_TRANSPORTER_2"/>
    <property type="match status" value="1"/>
</dbReference>
<dbReference type="Pfam" id="PF00005">
    <property type="entry name" value="ABC_tran"/>
    <property type="match status" value="1"/>
</dbReference>
<dbReference type="PANTHER" id="PTHR43776">
    <property type="entry name" value="TRANSPORT ATP-BINDING PROTEIN"/>
    <property type="match status" value="1"/>
</dbReference>
<evidence type="ECO:0000256" key="4">
    <source>
        <dbReference type="ARBA" id="ARBA00022840"/>
    </source>
</evidence>
<keyword evidence="2" id="KW-0813">Transport</keyword>
<keyword evidence="7" id="KW-1185">Reference proteome</keyword>
<dbReference type="OrthoDB" id="7802224at2"/>
<feature type="domain" description="ABC transporter" evidence="5">
    <location>
        <begin position="2"/>
        <end position="243"/>
    </location>
</feature>
<dbReference type="GO" id="GO:0055085">
    <property type="term" value="P:transmembrane transport"/>
    <property type="evidence" value="ECO:0007669"/>
    <property type="project" value="UniProtKB-ARBA"/>
</dbReference>
<evidence type="ECO:0000256" key="2">
    <source>
        <dbReference type="ARBA" id="ARBA00022448"/>
    </source>
</evidence>